<reference evidence="2" key="2">
    <citation type="journal article" date="2022" name="Microb. Genom.">
        <title>A chromosome-scale genome assembly of the tomato pathogen Cladosporium fulvum reveals a compartmentalized genome architecture and the presence of a dispensable chromosome.</title>
        <authorList>
            <person name="Zaccaron A.Z."/>
            <person name="Chen L.H."/>
            <person name="Samaras A."/>
            <person name="Stergiopoulos I."/>
        </authorList>
    </citation>
    <scope>NUCLEOTIDE SEQUENCE</scope>
    <source>
        <strain evidence="2">Race5_Kim</strain>
    </source>
</reference>
<dbReference type="AlphaFoldDB" id="A0A9Q8US37"/>
<keyword evidence="3" id="KW-1185">Reference proteome</keyword>
<name>A0A9Q8US37_PASFU</name>
<dbReference type="Proteomes" id="UP000756132">
    <property type="component" value="Chromosome 7"/>
</dbReference>
<organism evidence="2 3">
    <name type="scientific">Passalora fulva</name>
    <name type="common">Tomato leaf mold</name>
    <name type="synonym">Cladosporium fulvum</name>
    <dbReference type="NCBI Taxonomy" id="5499"/>
    <lineage>
        <taxon>Eukaryota</taxon>
        <taxon>Fungi</taxon>
        <taxon>Dikarya</taxon>
        <taxon>Ascomycota</taxon>
        <taxon>Pezizomycotina</taxon>
        <taxon>Dothideomycetes</taxon>
        <taxon>Dothideomycetidae</taxon>
        <taxon>Mycosphaerellales</taxon>
        <taxon>Mycosphaerellaceae</taxon>
        <taxon>Fulvia</taxon>
    </lineage>
</organism>
<feature type="region of interest" description="Disordered" evidence="1">
    <location>
        <begin position="63"/>
        <end position="95"/>
    </location>
</feature>
<dbReference type="RefSeq" id="XP_047764820.1">
    <property type="nucleotide sequence ID" value="XM_047909043.1"/>
</dbReference>
<proteinExistence type="predicted"/>
<sequence>MASSVYNDEKAHPSGNVQNSSDNDSDTSSIITISDIDFDRYTITTEQDSSDTMSIATELPTYSSVAPQDIPVSEKQDHSPSPAGPCKNHTPSQTPAIDKHLQNPINRTYLLTLSEAIADLADDNHCTKCTADTVVRTLAAVTRDLKAAKQSGSMSKEKKKAMKREFKALGKGMKQDFKGMKQELKAVQKGLKDEERALRSIGV</sequence>
<evidence type="ECO:0000256" key="1">
    <source>
        <dbReference type="SAM" id="MobiDB-lite"/>
    </source>
</evidence>
<reference evidence="2" key="1">
    <citation type="submission" date="2021-12" db="EMBL/GenBank/DDBJ databases">
        <authorList>
            <person name="Zaccaron A."/>
            <person name="Stergiopoulos I."/>
        </authorList>
    </citation>
    <scope>NUCLEOTIDE SEQUENCE</scope>
    <source>
        <strain evidence="2">Race5_Kim</strain>
    </source>
</reference>
<dbReference type="GeneID" id="71989773"/>
<dbReference type="EMBL" id="CP090169">
    <property type="protein sequence ID" value="UJO20454.1"/>
    <property type="molecule type" value="Genomic_DNA"/>
</dbReference>
<evidence type="ECO:0000313" key="2">
    <source>
        <dbReference type="EMBL" id="UJO20454.1"/>
    </source>
</evidence>
<accession>A0A9Q8US37</accession>
<feature type="compositionally biased region" description="Low complexity" evidence="1">
    <location>
        <begin position="19"/>
        <end position="28"/>
    </location>
</feature>
<gene>
    <name evidence="2" type="ORF">CLAFUR5_09895</name>
</gene>
<evidence type="ECO:0000313" key="3">
    <source>
        <dbReference type="Proteomes" id="UP000756132"/>
    </source>
</evidence>
<feature type="region of interest" description="Disordered" evidence="1">
    <location>
        <begin position="1"/>
        <end position="28"/>
    </location>
</feature>
<protein>
    <submittedName>
        <fullName evidence="2">Uncharacterized protein</fullName>
    </submittedName>
</protein>
<dbReference type="KEGG" id="ffu:CLAFUR5_09895"/>
<dbReference type="OrthoDB" id="5137215at2759"/>